<protein>
    <recommendedName>
        <fullName evidence="1">N-acetyltransferase domain-containing protein</fullName>
    </recommendedName>
</protein>
<dbReference type="SUPFAM" id="SSF55729">
    <property type="entry name" value="Acyl-CoA N-acyltransferases (Nat)"/>
    <property type="match status" value="1"/>
</dbReference>
<dbReference type="InterPro" id="IPR000182">
    <property type="entry name" value="GNAT_dom"/>
</dbReference>
<dbReference type="PANTHER" id="PTHR42791">
    <property type="entry name" value="GNAT FAMILY ACETYLTRANSFERASE"/>
    <property type="match status" value="1"/>
</dbReference>
<reference evidence="2 3" key="1">
    <citation type="submission" date="2022-12" db="EMBL/GenBank/DDBJ databases">
        <title>Genomic features and morphological characterization of a novel Knufia sp. strain isolated from spacecraft assembly facility.</title>
        <authorList>
            <person name="Teixeira M."/>
            <person name="Chander A.M."/>
            <person name="Stajich J.E."/>
            <person name="Venkateswaran K."/>
        </authorList>
    </citation>
    <scope>NUCLEOTIDE SEQUENCE [LARGE SCALE GENOMIC DNA]</scope>
    <source>
        <strain evidence="2 3">FJI-L2-BK-P2</strain>
    </source>
</reference>
<dbReference type="Proteomes" id="UP001316803">
    <property type="component" value="Unassembled WGS sequence"/>
</dbReference>
<name>A0AAN8EQJ6_9EURO</name>
<dbReference type="CDD" id="cd04301">
    <property type="entry name" value="NAT_SF"/>
    <property type="match status" value="1"/>
</dbReference>
<dbReference type="PANTHER" id="PTHR42791:SF14">
    <property type="entry name" value="N-ACETYLTRANSFERASE DOMAIN-CONTAINING PROTEIN"/>
    <property type="match status" value="1"/>
</dbReference>
<accession>A0AAN8EQJ6</accession>
<dbReference type="GO" id="GO:0016747">
    <property type="term" value="F:acyltransferase activity, transferring groups other than amino-acyl groups"/>
    <property type="evidence" value="ECO:0007669"/>
    <property type="project" value="InterPro"/>
</dbReference>
<feature type="domain" description="N-acetyltransferase" evidence="1">
    <location>
        <begin position="104"/>
        <end position="244"/>
    </location>
</feature>
<keyword evidence="3" id="KW-1185">Reference proteome</keyword>
<dbReference type="Pfam" id="PF00583">
    <property type="entry name" value="Acetyltransf_1"/>
    <property type="match status" value="1"/>
</dbReference>
<dbReference type="EMBL" id="JAKLMC020000030">
    <property type="protein sequence ID" value="KAK5949993.1"/>
    <property type="molecule type" value="Genomic_DNA"/>
</dbReference>
<evidence type="ECO:0000313" key="3">
    <source>
        <dbReference type="Proteomes" id="UP001316803"/>
    </source>
</evidence>
<organism evidence="2 3">
    <name type="scientific">Knufia fluminis</name>
    <dbReference type="NCBI Taxonomy" id="191047"/>
    <lineage>
        <taxon>Eukaryota</taxon>
        <taxon>Fungi</taxon>
        <taxon>Dikarya</taxon>
        <taxon>Ascomycota</taxon>
        <taxon>Pezizomycotina</taxon>
        <taxon>Eurotiomycetes</taxon>
        <taxon>Chaetothyriomycetidae</taxon>
        <taxon>Chaetothyriales</taxon>
        <taxon>Trichomeriaceae</taxon>
        <taxon>Knufia</taxon>
    </lineage>
</organism>
<dbReference type="InterPro" id="IPR052523">
    <property type="entry name" value="Trichothecene_AcTrans"/>
</dbReference>
<sequence length="247" mass="27440">MAATTTSPIHIAQMTTPTDLTQAFDCLIACFGHQTHDGVFSAMNPTWDTPTGRTAGAQRLIERWHSTTKDKHGRDNTIFLKAVSSQDSEERVIGLAIWVQASFVDGHGDAPIEDLSKAMDLETLYPGNEAEQRFLKQCDAALHKRRIEVTREKKEASASPPSIFALDICVVHPWFQRRGIAGQLVQWGIDEAGRRGGLECTTEASVMGRAVYKRLGFNQEGGEIEWTVDEEFRGRSFPSNIFMRTGA</sequence>
<dbReference type="Gene3D" id="3.40.630.30">
    <property type="match status" value="1"/>
</dbReference>
<evidence type="ECO:0000313" key="2">
    <source>
        <dbReference type="EMBL" id="KAK5949993.1"/>
    </source>
</evidence>
<dbReference type="PROSITE" id="PS51186">
    <property type="entry name" value="GNAT"/>
    <property type="match status" value="1"/>
</dbReference>
<gene>
    <name evidence="2" type="ORF">OHC33_008954</name>
</gene>
<proteinExistence type="predicted"/>
<comment type="caution">
    <text evidence="2">The sequence shown here is derived from an EMBL/GenBank/DDBJ whole genome shotgun (WGS) entry which is preliminary data.</text>
</comment>
<dbReference type="InterPro" id="IPR016181">
    <property type="entry name" value="Acyl_CoA_acyltransferase"/>
</dbReference>
<evidence type="ECO:0000259" key="1">
    <source>
        <dbReference type="PROSITE" id="PS51186"/>
    </source>
</evidence>
<dbReference type="AlphaFoldDB" id="A0AAN8EQJ6"/>